<dbReference type="InterPro" id="IPR011701">
    <property type="entry name" value="MFS"/>
</dbReference>
<feature type="transmembrane region" description="Helical" evidence="5">
    <location>
        <begin position="95"/>
        <end position="120"/>
    </location>
</feature>
<dbReference type="InterPro" id="IPR036259">
    <property type="entry name" value="MFS_trans_sf"/>
</dbReference>
<keyword evidence="7" id="KW-1185">Reference proteome</keyword>
<evidence type="ECO:0000256" key="1">
    <source>
        <dbReference type="ARBA" id="ARBA00004141"/>
    </source>
</evidence>
<keyword evidence="4 5" id="KW-0472">Membrane</keyword>
<feature type="transmembrane region" description="Helical" evidence="5">
    <location>
        <begin position="351"/>
        <end position="372"/>
    </location>
</feature>
<feature type="transmembrane region" description="Helical" evidence="5">
    <location>
        <begin position="126"/>
        <end position="144"/>
    </location>
</feature>
<organism evidence="6 7">
    <name type="scientific">Saccharata proteae CBS 121410</name>
    <dbReference type="NCBI Taxonomy" id="1314787"/>
    <lineage>
        <taxon>Eukaryota</taxon>
        <taxon>Fungi</taxon>
        <taxon>Dikarya</taxon>
        <taxon>Ascomycota</taxon>
        <taxon>Pezizomycotina</taxon>
        <taxon>Dothideomycetes</taxon>
        <taxon>Dothideomycetes incertae sedis</taxon>
        <taxon>Botryosphaeriales</taxon>
        <taxon>Saccharataceae</taxon>
        <taxon>Saccharata</taxon>
    </lineage>
</organism>
<feature type="transmembrane region" description="Helical" evidence="5">
    <location>
        <begin position="68"/>
        <end position="88"/>
    </location>
</feature>
<gene>
    <name evidence="6" type="ORF">K490DRAFT_35856</name>
</gene>
<dbReference type="GO" id="GO:0022857">
    <property type="term" value="F:transmembrane transporter activity"/>
    <property type="evidence" value="ECO:0007669"/>
    <property type="project" value="InterPro"/>
</dbReference>
<comment type="subcellular location">
    <subcellularLocation>
        <location evidence="1">Membrane</location>
        <topology evidence="1">Multi-pass membrane protein</topology>
    </subcellularLocation>
</comment>
<feature type="transmembrane region" description="Helical" evidence="5">
    <location>
        <begin position="384"/>
        <end position="406"/>
    </location>
</feature>
<evidence type="ECO:0000256" key="2">
    <source>
        <dbReference type="ARBA" id="ARBA00022692"/>
    </source>
</evidence>
<accession>A0A9P4M1B8</accession>
<dbReference type="OrthoDB" id="2533084at2759"/>
<dbReference type="Pfam" id="PF07690">
    <property type="entry name" value="MFS_1"/>
    <property type="match status" value="1"/>
</dbReference>
<dbReference type="Gene3D" id="1.20.1250.20">
    <property type="entry name" value="MFS general substrate transporter like domains"/>
    <property type="match status" value="1"/>
</dbReference>
<dbReference type="SUPFAM" id="SSF103473">
    <property type="entry name" value="MFS general substrate transporter"/>
    <property type="match status" value="1"/>
</dbReference>
<feature type="transmembrane region" description="Helical" evidence="5">
    <location>
        <begin position="245"/>
        <end position="270"/>
    </location>
</feature>
<proteinExistence type="predicted"/>
<reference evidence="6" key="1">
    <citation type="journal article" date="2020" name="Stud. Mycol.">
        <title>101 Dothideomycetes genomes: a test case for predicting lifestyles and emergence of pathogens.</title>
        <authorList>
            <person name="Haridas S."/>
            <person name="Albert R."/>
            <person name="Binder M."/>
            <person name="Bloem J."/>
            <person name="Labutti K."/>
            <person name="Salamov A."/>
            <person name="Andreopoulos B."/>
            <person name="Baker S."/>
            <person name="Barry K."/>
            <person name="Bills G."/>
            <person name="Bluhm B."/>
            <person name="Cannon C."/>
            <person name="Castanera R."/>
            <person name="Culley D."/>
            <person name="Daum C."/>
            <person name="Ezra D."/>
            <person name="Gonzalez J."/>
            <person name="Henrissat B."/>
            <person name="Kuo A."/>
            <person name="Liang C."/>
            <person name="Lipzen A."/>
            <person name="Lutzoni F."/>
            <person name="Magnuson J."/>
            <person name="Mondo S."/>
            <person name="Nolan M."/>
            <person name="Ohm R."/>
            <person name="Pangilinan J."/>
            <person name="Park H.-J."/>
            <person name="Ramirez L."/>
            <person name="Alfaro M."/>
            <person name="Sun H."/>
            <person name="Tritt A."/>
            <person name="Yoshinaga Y."/>
            <person name="Zwiers L.-H."/>
            <person name="Turgeon B."/>
            <person name="Goodwin S."/>
            <person name="Spatafora J."/>
            <person name="Crous P."/>
            <person name="Grigoriev I."/>
        </authorList>
    </citation>
    <scope>NUCLEOTIDE SEQUENCE</scope>
    <source>
        <strain evidence="6">CBS 121410</strain>
    </source>
</reference>
<dbReference type="PANTHER" id="PTHR23502:SF159">
    <property type="entry name" value="TRANSPORTER, PUTATIVE (AFU_ORTHOLOGUE AFUA_4G14230)-RELATED"/>
    <property type="match status" value="1"/>
</dbReference>
<name>A0A9P4M1B8_9PEZI</name>
<sequence length="421" mass="46697">MSVQSVSNSLSPAIFLQGPGGLVAVPLCQRYGRLPVLFWSQLLALICTIGCVYANTWGAFTACRALQGFFGAAPQVIGLSIIHDMFFFHERTRKINIWAMASLVGPYLGPMISSLCLLKIDWRPDFGILCGFYGWSVLMVLCLGDETLYDRHSHHTNTSKPRKKTLVRHISLLIGIEGYQLATPRNRPGLWTVTWHLCSVLLRPYLLLPTALFVMPITMWTIGLVSTITQFMLTPKRAGGYGFSYVAMAMLYFAPIIGTCLAEIWGHWFNDFIAKRYMKKHNGVHKAENRLKGVYMPVIVGVAGLVLFGESLQHRLSWVGLAFGWAMNCFSTLGAMTAISAYVLDCFPHHAALASAWMNFWRVIGGFSVVYFQLKWVERNGPAVSFGCQAAVIAAAAGAVVATQVWGKGWRSRFPAPKAEN</sequence>
<dbReference type="AlphaFoldDB" id="A0A9P4M1B8"/>
<feature type="transmembrane region" description="Helical" evidence="5">
    <location>
        <begin position="213"/>
        <end position="233"/>
    </location>
</feature>
<feature type="transmembrane region" description="Helical" evidence="5">
    <location>
        <begin position="321"/>
        <end position="344"/>
    </location>
</feature>
<evidence type="ECO:0000313" key="7">
    <source>
        <dbReference type="Proteomes" id="UP000799776"/>
    </source>
</evidence>
<evidence type="ECO:0000313" key="6">
    <source>
        <dbReference type="EMBL" id="KAF2089799.1"/>
    </source>
</evidence>
<feature type="transmembrane region" description="Helical" evidence="5">
    <location>
        <begin position="291"/>
        <end position="309"/>
    </location>
</feature>
<evidence type="ECO:0000256" key="3">
    <source>
        <dbReference type="ARBA" id="ARBA00022989"/>
    </source>
</evidence>
<evidence type="ECO:0000256" key="4">
    <source>
        <dbReference type="ARBA" id="ARBA00023136"/>
    </source>
</evidence>
<dbReference type="GO" id="GO:0005886">
    <property type="term" value="C:plasma membrane"/>
    <property type="evidence" value="ECO:0007669"/>
    <property type="project" value="TreeGrafter"/>
</dbReference>
<protein>
    <submittedName>
        <fullName evidence="6">MFS general substrate transporter</fullName>
    </submittedName>
</protein>
<dbReference type="PANTHER" id="PTHR23502">
    <property type="entry name" value="MAJOR FACILITATOR SUPERFAMILY"/>
    <property type="match status" value="1"/>
</dbReference>
<comment type="caution">
    <text evidence="6">The sequence shown here is derived from an EMBL/GenBank/DDBJ whole genome shotgun (WGS) entry which is preliminary data.</text>
</comment>
<dbReference type="EMBL" id="ML978713">
    <property type="protein sequence ID" value="KAF2089799.1"/>
    <property type="molecule type" value="Genomic_DNA"/>
</dbReference>
<keyword evidence="2 5" id="KW-0812">Transmembrane</keyword>
<keyword evidence="3 5" id="KW-1133">Transmembrane helix</keyword>
<feature type="transmembrane region" description="Helical" evidence="5">
    <location>
        <begin position="36"/>
        <end position="56"/>
    </location>
</feature>
<evidence type="ECO:0000256" key="5">
    <source>
        <dbReference type="SAM" id="Phobius"/>
    </source>
</evidence>
<dbReference type="Proteomes" id="UP000799776">
    <property type="component" value="Unassembled WGS sequence"/>
</dbReference>